<keyword evidence="15" id="KW-1185">Reference proteome</keyword>
<feature type="transmembrane region" description="Helical" evidence="13">
    <location>
        <begin position="274"/>
        <end position="296"/>
    </location>
</feature>
<feature type="transmembrane region" description="Helical" evidence="13">
    <location>
        <begin position="79"/>
        <end position="103"/>
    </location>
</feature>
<feature type="transmembrane region" description="Helical" evidence="13">
    <location>
        <begin position="374"/>
        <end position="395"/>
    </location>
</feature>
<organism evidence="14 15">
    <name type="scientific">Steinernema hermaphroditum</name>
    <dbReference type="NCBI Taxonomy" id="289476"/>
    <lineage>
        <taxon>Eukaryota</taxon>
        <taxon>Metazoa</taxon>
        <taxon>Ecdysozoa</taxon>
        <taxon>Nematoda</taxon>
        <taxon>Chromadorea</taxon>
        <taxon>Rhabditida</taxon>
        <taxon>Tylenchina</taxon>
        <taxon>Panagrolaimomorpha</taxon>
        <taxon>Strongyloidoidea</taxon>
        <taxon>Steinernematidae</taxon>
        <taxon>Steinernema</taxon>
    </lineage>
</organism>
<dbReference type="NCBIfam" id="TIGR00813">
    <property type="entry name" value="sss"/>
    <property type="match status" value="1"/>
</dbReference>
<feature type="transmembrane region" description="Helical" evidence="13">
    <location>
        <begin position="48"/>
        <end position="67"/>
    </location>
</feature>
<dbReference type="GO" id="GO:0005886">
    <property type="term" value="C:plasma membrane"/>
    <property type="evidence" value="ECO:0007669"/>
    <property type="project" value="UniProtKB-SubCell"/>
</dbReference>
<feature type="transmembrane region" description="Helical" evidence="13">
    <location>
        <begin position="188"/>
        <end position="214"/>
    </location>
</feature>
<dbReference type="InterPro" id="IPR001734">
    <property type="entry name" value="Na/solute_symporter"/>
</dbReference>
<keyword evidence="5 13" id="KW-0812">Transmembrane</keyword>
<evidence type="ECO:0000256" key="7">
    <source>
        <dbReference type="ARBA" id="ARBA00023053"/>
    </source>
</evidence>
<evidence type="ECO:0000256" key="2">
    <source>
        <dbReference type="ARBA" id="ARBA00006434"/>
    </source>
</evidence>
<evidence type="ECO:0000256" key="4">
    <source>
        <dbReference type="ARBA" id="ARBA00022475"/>
    </source>
</evidence>
<evidence type="ECO:0000313" key="14">
    <source>
        <dbReference type="EMBL" id="KAK0393399.1"/>
    </source>
</evidence>
<keyword evidence="3" id="KW-0813">Transport</keyword>
<evidence type="ECO:0000256" key="12">
    <source>
        <dbReference type="SAM" id="Coils"/>
    </source>
</evidence>
<dbReference type="InterPro" id="IPR051163">
    <property type="entry name" value="Sodium:Solute_Symporter_SSF"/>
</dbReference>
<keyword evidence="9 13" id="KW-0472">Membrane</keyword>
<dbReference type="InterPro" id="IPR038377">
    <property type="entry name" value="Na/Glc_symporter_sf"/>
</dbReference>
<comment type="similarity">
    <text evidence="2 11">Belongs to the sodium:solute symporter (SSF) (TC 2.A.21) family.</text>
</comment>
<dbReference type="Pfam" id="PF00474">
    <property type="entry name" value="SSF"/>
    <property type="match status" value="1"/>
</dbReference>
<evidence type="ECO:0000256" key="9">
    <source>
        <dbReference type="ARBA" id="ARBA00023136"/>
    </source>
</evidence>
<protein>
    <recommendedName>
        <fullName evidence="16">Sodium-coupled monocarboxylate transporter 1</fullName>
    </recommendedName>
</protein>
<dbReference type="PANTHER" id="PTHR42985:SF40">
    <property type="entry name" value="LD47995P-RELATED"/>
    <property type="match status" value="1"/>
</dbReference>
<dbReference type="AlphaFoldDB" id="A0AA39GVR8"/>
<feature type="transmembrane region" description="Helical" evidence="13">
    <location>
        <begin position="234"/>
        <end position="253"/>
    </location>
</feature>
<gene>
    <name evidence="14" type="ORF">QR680_000191</name>
</gene>
<evidence type="ECO:0000256" key="6">
    <source>
        <dbReference type="ARBA" id="ARBA00022989"/>
    </source>
</evidence>
<dbReference type="PROSITE" id="PS50283">
    <property type="entry name" value="NA_SOLUT_SYMP_3"/>
    <property type="match status" value="1"/>
</dbReference>
<dbReference type="GO" id="GO:0006814">
    <property type="term" value="P:sodium ion transport"/>
    <property type="evidence" value="ECO:0007669"/>
    <property type="project" value="UniProtKB-KW"/>
</dbReference>
<evidence type="ECO:0000256" key="3">
    <source>
        <dbReference type="ARBA" id="ARBA00022448"/>
    </source>
</evidence>
<accession>A0AA39GVR8</accession>
<evidence type="ECO:0000256" key="1">
    <source>
        <dbReference type="ARBA" id="ARBA00004651"/>
    </source>
</evidence>
<dbReference type="Gene3D" id="1.20.1730.10">
    <property type="entry name" value="Sodium/glucose cotransporter"/>
    <property type="match status" value="1"/>
</dbReference>
<feature type="transmembrane region" description="Helical" evidence="13">
    <location>
        <begin position="124"/>
        <end position="144"/>
    </location>
</feature>
<evidence type="ECO:0008006" key="16">
    <source>
        <dbReference type="Google" id="ProtNLM"/>
    </source>
</evidence>
<reference evidence="14" key="1">
    <citation type="submission" date="2023-06" db="EMBL/GenBank/DDBJ databases">
        <title>Genomic analysis of the entomopathogenic nematode Steinernema hermaphroditum.</title>
        <authorList>
            <person name="Schwarz E.M."/>
            <person name="Heppert J.K."/>
            <person name="Baniya A."/>
            <person name="Schwartz H.T."/>
            <person name="Tan C.-H."/>
            <person name="Antoshechkin I."/>
            <person name="Sternberg P.W."/>
            <person name="Goodrich-Blair H."/>
            <person name="Dillman A.R."/>
        </authorList>
    </citation>
    <scope>NUCLEOTIDE SEQUENCE</scope>
    <source>
        <strain evidence="14">PS9179</strain>
        <tissue evidence="14">Whole animal</tissue>
    </source>
</reference>
<keyword evidence="4" id="KW-1003">Cell membrane</keyword>
<evidence type="ECO:0000256" key="11">
    <source>
        <dbReference type="RuleBase" id="RU362091"/>
    </source>
</evidence>
<dbReference type="GO" id="GO:0015293">
    <property type="term" value="F:symporter activity"/>
    <property type="evidence" value="ECO:0007669"/>
    <property type="project" value="TreeGrafter"/>
</dbReference>
<name>A0AA39GVR8_9BILA</name>
<evidence type="ECO:0000256" key="5">
    <source>
        <dbReference type="ARBA" id="ARBA00022692"/>
    </source>
</evidence>
<sequence length="618" mass="67064">MLSAGIVDFVVFGFCSVVPLIFGAYYGSFNKYRTPDQQLLGNRKMPSIPVTISLMTTFLSGSVILGTPAEIFNRGPLYIVHYLSAVIGLFFARTFLIPTFFRINCTSVYEYLELRFRSSTLRKIGAAIFAVNTVVFGGIVNYGPAIAISGATGLDVNALIVFVGILSTTYTSLGGLRAVLWSDTFQAVIMVSGIGALIIGGLLTVDISATWDILSTSGRLSNMVRFDPSPTQFYSFWILLFGSSSMWLNIYGCNQMAVQRYSSLPTLADAKRAILMNIPCVLWTSLMCCLLGTMLLGQFYNCNPLETGEITSVDQLVIAFAAKVLGPIPGLTGLFLAAIFAAALSSVSSGHNSIAAVVYADFLKGYTGLPINPMIITCFVSLFAGILSTVIALMLGSMGGILYASSSLLGATNGPMTGLILLGVFFPKVSTRPATVSFVIANIVLGCCAFSNFMEKPYDGYTLPTNSSSDTCGQPFVPPADALSSSGHYGRLETSILARVSPWSYTFLGIFIVLVCGNVLSFFWKRDENKTGMGRRIAPEELDELREEKAQLKREVEELKSQHQMALEKKETEIRDVNKELAELKAYVHRLRIVNNELSQFIASMTIENQAMIGACNS</sequence>
<feature type="transmembrane region" description="Helical" evidence="13">
    <location>
        <begin position="433"/>
        <end position="454"/>
    </location>
</feature>
<feature type="transmembrane region" description="Helical" evidence="13">
    <location>
        <begin position="6"/>
        <end position="27"/>
    </location>
</feature>
<proteinExistence type="inferred from homology"/>
<keyword evidence="12" id="KW-0175">Coiled coil</keyword>
<evidence type="ECO:0000256" key="13">
    <source>
        <dbReference type="SAM" id="Phobius"/>
    </source>
</evidence>
<feature type="coiled-coil region" evidence="12">
    <location>
        <begin position="535"/>
        <end position="587"/>
    </location>
</feature>
<feature type="transmembrane region" description="Helical" evidence="13">
    <location>
        <begin position="316"/>
        <end position="344"/>
    </location>
</feature>
<comment type="subcellular location">
    <subcellularLocation>
        <location evidence="1">Cell membrane</location>
        <topology evidence="1">Multi-pass membrane protein</topology>
    </subcellularLocation>
</comment>
<keyword evidence="8" id="KW-0406">Ion transport</keyword>
<evidence type="ECO:0000256" key="10">
    <source>
        <dbReference type="ARBA" id="ARBA00023201"/>
    </source>
</evidence>
<evidence type="ECO:0000256" key="8">
    <source>
        <dbReference type="ARBA" id="ARBA00023065"/>
    </source>
</evidence>
<feature type="transmembrane region" description="Helical" evidence="13">
    <location>
        <begin position="401"/>
        <end position="426"/>
    </location>
</feature>
<keyword evidence="6 13" id="KW-1133">Transmembrane helix</keyword>
<comment type="caution">
    <text evidence="14">The sequence shown here is derived from an EMBL/GenBank/DDBJ whole genome shotgun (WGS) entry which is preliminary data.</text>
</comment>
<dbReference type="EMBL" id="JAUCMV010000005">
    <property type="protein sequence ID" value="KAK0393399.1"/>
    <property type="molecule type" value="Genomic_DNA"/>
</dbReference>
<keyword evidence="10" id="KW-0739">Sodium transport</keyword>
<dbReference type="Proteomes" id="UP001175271">
    <property type="component" value="Unassembled WGS sequence"/>
</dbReference>
<feature type="transmembrane region" description="Helical" evidence="13">
    <location>
        <begin position="503"/>
        <end position="524"/>
    </location>
</feature>
<keyword evidence="7" id="KW-0915">Sodium</keyword>
<feature type="transmembrane region" description="Helical" evidence="13">
    <location>
        <begin position="156"/>
        <end position="176"/>
    </location>
</feature>
<evidence type="ECO:0000313" key="15">
    <source>
        <dbReference type="Proteomes" id="UP001175271"/>
    </source>
</evidence>
<dbReference type="PANTHER" id="PTHR42985">
    <property type="entry name" value="SODIUM-COUPLED MONOCARBOXYLATE TRANSPORTER"/>
    <property type="match status" value="1"/>
</dbReference>